<evidence type="ECO:0000313" key="1">
    <source>
        <dbReference type="EMBL" id="MST84777.1"/>
    </source>
</evidence>
<gene>
    <name evidence="1" type="ORF">FYJ73_08880</name>
</gene>
<dbReference type="AlphaFoldDB" id="A0A7K0KFR3"/>
<dbReference type="RefSeq" id="WP_154534354.1">
    <property type="nucleotide sequence ID" value="NZ_VUNG01000021.1"/>
</dbReference>
<protein>
    <submittedName>
        <fullName evidence="1">Uncharacterized protein</fullName>
    </submittedName>
</protein>
<proteinExistence type="predicted"/>
<reference evidence="1 2" key="1">
    <citation type="submission" date="2019-08" db="EMBL/GenBank/DDBJ databases">
        <title>In-depth cultivation of the pig gut microbiome towards novel bacterial diversity and tailored functional studies.</title>
        <authorList>
            <person name="Wylensek D."/>
            <person name="Hitch T.C.A."/>
            <person name="Clavel T."/>
        </authorList>
    </citation>
    <scope>NUCLEOTIDE SEQUENCE [LARGE SCALE GENOMIC DNA]</scope>
    <source>
        <strain evidence="1 2">LKV-178-WT-2A</strain>
    </source>
</reference>
<dbReference type="Proteomes" id="UP000438914">
    <property type="component" value="Unassembled WGS sequence"/>
</dbReference>
<dbReference type="EMBL" id="VUNG01000021">
    <property type="protein sequence ID" value="MST84777.1"/>
    <property type="molecule type" value="Genomic_DNA"/>
</dbReference>
<accession>A0A7K0KFR3</accession>
<keyword evidence="2" id="KW-1185">Reference proteome</keyword>
<comment type="caution">
    <text evidence="1">The sequence shown here is derived from an EMBL/GenBank/DDBJ whole genome shotgun (WGS) entry which is preliminary data.</text>
</comment>
<sequence length="322" mass="37613">MSSCNKDDKYQFTTSRSAVETYRAFLCKIKSVRTSNTKEYVASLKEWKEVNDTVYKFLVADSAFVKYHNEANDYFLIRDSIRKEMLRLTETWRYGYDDVLSIKEQTSAYKDDGDLAEAVSLATPFFASLDSTAISVCDKASILKRYRYFLTTTLSKGINNREDMLRFIRDEDYMFRTFLHHLYEMDDEPLADISRNTEAICRNIFIAAREGRIPSKDAIVYMSMRTVRRLLQNSAECVENINRLEMKGKAQGNAYLWMIIQPFVSIDPFLLATMTPQERSRFEYIVTQLPKSRRFADTFDINLSALNYLLPQQLLKIYVLSI</sequence>
<organism evidence="1 2">
    <name type="scientific">Hallella mizrahii</name>
    <dbReference type="NCBI Taxonomy" id="2606637"/>
    <lineage>
        <taxon>Bacteria</taxon>
        <taxon>Pseudomonadati</taxon>
        <taxon>Bacteroidota</taxon>
        <taxon>Bacteroidia</taxon>
        <taxon>Bacteroidales</taxon>
        <taxon>Prevotellaceae</taxon>
        <taxon>Hallella</taxon>
    </lineage>
</organism>
<evidence type="ECO:0000313" key="2">
    <source>
        <dbReference type="Proteomes" id="UP000438914"/>
    </source>
</evidence>
<name>A0A7K0KFR3_9BACT</name>